<evidence type="ECO:0000313" key="6">
    <source>
        <dbReference type="Proteomes" id="UP000037179"/>
    </source>
</evidence>
<dbReference type="RefSeq" id="WP_033089905.1">
    <property type="nucleotide sequence ID" value="NZ_AP028458.1"/>
</dbReference>
<reference evidence="6" key="1">
    <citation type="submission" date="2015-07" db="EMBL/GenBank/DDBJ databases">
        <title>Nocardia seriolae U-1 whole genome shotgun sequence.</title>
        <authorList>
            <person name="Imajoh M."/>
            <person name="Fukumoto Y."/>
            <person name="Sukeda M."/>
            <person name="Yamane J."/>
            <person name="Yamasaki K."/>
            <person name="Shimizu M."/>
            <person name="Ohnishi K."/>
            <person name="Oshima S."/>
        </authorList>
    </citation>
    <scope>NUCLEOTIDE SEQUENCE [LARGE SCALE GENOMIC DNA]</scope>
    <source>
        <strain evidence="6">U-1</strain>
    </source>
</reference>
<evidence type="ECO:0000313" key="4">
    <source>
        <dbReference type="EMBL" id="APB01365.1"/>
    </source>
</evidence>
<gene>
    <name evidence="4" type="ORF">NS506_07345</name>
    <name evidence="5" type="ORF">NSK11_contig00109-0023</name>
</gene>
<dbReference type="Pfam" id="PF05901">
    <property type="entry name" value="Excalibur"/>
    <property type="match status" value="1"/>
</dbReference>
<keyword evidence="6" id="KW-1185">Reference proteome</keyword>
<reference evidence="4 7" key="3">
    <citation type="submission" date="2016-10" db="EMBL/GenBank/DDBJ databases">
        <title>Genome sequence of Nocardia seriolae strain EM150506, isolated from Anguila japonica.</title>
        <authorList>
            <person name="Han H.-J."/>
        </authorList>
    </citation>
    <scope>NUCLEOTIDE SEQUENCE [LARGE SCALE GENOMIC DNA]</scope>
    <source>
        <strain evidence="4 7">EM150506</strain>
    </source>
</reference>
<feature type="chain" id="PRO_5014509506" description="Excalibur calcium-binding domain-containing protein" evidence="2">
    <location>
        <begin position="34"/>
        <end position="106"/>
    </location>
</feature>
<feature type="compositionally biased region" description="Polar residues" evidence="1">
    <location>
        <begin position="35"/>
        <end position="50"/>
    </location>
</feature>
<organism evidence="5 6">
    <name type="scientific">Nocardia seriolae</name>
    <dbReference type="NCBI Taxonomy" id="37332"/>
    <lineage>
        <taxon>Bacteria</taxon>
        <taxon>Bacillati</taxon>
        <taxon>Actinomycetota</taxon>
        <taxon>Actinomycetes</taxon>
        <taxon>Mycobacteriales</taxon>
        <taxon>Nocardiaceae</taxon>
        <taxon>Nocardia</taxon>
    </lineage>
</organism>
<sequence>MVKHRNDFRGRAALAAGFGAVAVLLSVGAVAQASPGENQQPSNPSGSYSLSRDDSAKPSAHPKAKPDPIYSSCEQVWEQGKGPIYQGQPGYSSYLDPNGTGVACNR</sequence>
<dbReference type="AlphaFoldDB" id="A0A0B8NM28"/>
<evidence type="ECO:0000313" key="7">
    <source>
        <dbReference type="Proteomes" id="UP000180166"/>
    </source>
</evidence>
<dbReference type="Proteomes" id="UP000037179">
    <property type="component" value="Unassembled WGS sequence"/>
</dbReference>
<reference evidence="5 6" key="2">
    <citation type="journal article" date="2016" name="Genome Announc.">
        <title>Draft Genome Sequence of Erythromycin- and Oxytetracycline-Sensitive Nocardia seriolae Strain U-1 (NBRC 110359).</title>
        <authorList>
            <person name="Imajoh M."/>
            <person name="Sukeda M."/>
            <person name="Shimizu M."/>
            <person name="Yamane J."/>
            <person name="Ohnishi K."/>
            <person name="Oshima S."/>
        </authorList>
    </citation>
    <scope>NUCLEOTIDE SEQUENCE [LARGE SCALE GENOMIC DNA]</scope>
    <source>
        <strain evidence="5 6">U-1</strain>
    </source>
</reference>
<proteinExistence type="predicted"/>
<feature type="signal peptide" evidence="2">
    <location>
        <begin position="1"/>
        <end position="33"/>
    </location>
</feature>
<dbReference type="Proteomes" id="UP000180166">
    <property type="component" value="Chromosome"/>
</dbReference>
<protein>
    <recommendedName>
        <fullName evidence="3">Excalibur calcium-binding domain-containing protein</fullName>
    </recommendedName>
</protein>
<name>A0A0B8NM28_9NOCA</name>
<evidence type="ECO:0000259" key="3">
    <source>
        <dbReference type="SMART" id="SM00894"/>
    </source>
</evidence>
<feature type="region of interest" description="Disordered" evidence="1">
    <location>
        <begin position="33"/>
        <end position="106"/>
    </location>
</feature>
<accession>A0A0B8NM28</accession>
<dbReference type="SMART" id="SM00894">
    <property type="entry name" value="Excalibur"/>
    <property type="match status" value="1"/>
</dbReference>
<evidence type="ECO:0000256" key="1">
    <source>
        <dbReference type="SAM" id="MobiDB-lite"/>
    </source>
</evidence>
<dbReference type="EMBL" id="BBYQ01000109">
    <property type="protein sequence ID" value="GAP31286.1"/>
    <property type="molecule type" value="Genomic_DNA"/>
</dbReference>
<dbReference type="KEGG" id="nsr:NS506_07345"/>
<keyword evidence="2" id="KW-0732">Signal</keyword>
<dbReference type="EMBL" id="CP017839">
    <property type="protein sequence ID" value="APB01365.1"/>
    <property type="molecule type" value="Genomic_DNA"/>
</dbReference>
<evidence type="ECO:0000256" key="2">
    <source>
        <dbReference type="SAM" id="SignalP"/>
    </source>
</evidence>
<dbReference type="InterPro" id="IPR008613">
    <property type="entry name" value="Excalibur_Ca-bd_domain"/>
</dbReference>
<feature type="domain" description="Excalibur calcium-binding" evidence="3">
    <location>
        <begin position="69"/>
        <end position="105"/>
    </location>
</feature>
<evidence type="ECO:0000313" key="5">
    <source>
        <dbReference type="EMBL" id="GAP31286.1"/>
    </source>
</evidence>